<proteinExistence type="predicted"/>
<sequence length="140" mass="16039">MSIEDWDNICNRKFVENFSSPKAQKHFLQLSYFRRQGHDEKNAMKGLKTEENVQWEMACHKAEENLEKSVAEDLQIRNQSLSLFGFKSYAKTTPDLNSAIKAINAKNTGFGDKGAPELPPYRPKPDNDIQELFDSIGQDK</sequence>
<reference evidence="2 3" key="1">
    <citation type="submission" date="2017-10" db="EMBL/GenBank/DDBJ databases">
        <title>Extensive intraspecific genome diversity in a model arbuscular mycorrhizal fungus.</title>
        <authorList>
            <person name="Chen E.C.H."/>
            <person name="Morin E."/>
            <person name="Baudet D."/>
            <person name="Noel J."/>
            <person name="Ndikumana S."/>
            <person name="Charron P."/>
            <person name="St-Onge C."/>
            <person name="Giorgi J."/>
            <person name="Grigoriev I.V."/>
            <person name="Roux C."/>
            <person name="Martin F.M."/>
            <person name="Corradi N."/>
        </authorList>
    </citation>
    <scope>NUCLEOTIDE SEQUENCE [LARGE SCALE GENOMIC DNA]</scope>
    <source>
        <strain evidence="2 3">A1</strain>
    </source>
</reference>
<comment type="caution">
    <text evidence="2">The sequence shown here is derived from an EMBL/GenBank/DDBJ whole genome shotgun (WGS) entry which is preliminary data.</text>
</comment>
<dbReference type="AlphaFoldDB" id="A0A2N0QWR2"/>
<dbReference type="EMBL" id="LLXH01002566">
    <property type="protein sequence ID" value="PKC55497.1"/>
    <property type="molecule type" value="Genomic_DNA"/>
</dbReference>
<protein>
    <submittedName>
        <fullName evidence="2">Uncharacterized protein</fullName>
    </submittedName>
</protein>
<feature type="region of interest" description="Disordered" evidence="1">
    <location>
        <begin position="106"/>
        <end position="140"/>
    </location>
</feature>
<evidence type="ECO:0000256" key="1">
    <source>
        <dbReference type="SAM" id="MobiDB-lite"/>
    </source>
</evidence>
<evidence type="ECO:0000313" key="3">
    <source>
        <dbReference type="Proteomes" id="UP000232688"/>
    </source>
</evidence>
<dbReference type="Proteomes" id="UP000232688">
    <property type="component" value="Unassembled WGS sequence"/>
</dbReference>
<evidence type="ECO:0000313" key="2">
    <source>
        <dbReference type="EMBL" id="PKC55497.1"/>
    </source>
</evidence>
<dbReference type="VEuPathDB" id="FungiDB:RhiirA1_475509"/>
<accession>A0A2N0QWR2</accession>
<dbReference type="VEuPathDB" id="FungiDB:FUN_011644"/>
<name>A0A2N0QWR2_9GLOM</name>
<gene>
    <name evidence="2" type="ORF">RhiirA1_475509</name>
</gene>
<dbReference type="VEuPathDB" id="FungiDB:RhiirFUN_000327"/>
<organism evidence="2 3">
    <name type="scientific">Rhizophagus irregularis</name>
    <dbReference type="NCBI Taxonomy" id="588596"/>
    <lineage>
        <taxon>Eukaryota</taxon>
        <taxon>Fungi</taxon>
        <taxon>Fungi incertae sedis</taxon>
        <taxon>Mucoromycota</taxon>
        <taxon>Glomeromycotina</taxon>
        <taxon>Glomeromycetes</taxon>
        <taxon>Glomerales</taxon>
        <taxon>Glomeraceae</taxon>
        <taxon>Rhizophagus</taxon>
    </lineage>
</organism>
<reference evidence="2 3" key="2">
    <citation type="submission" date="2017-10" db="EMBL/GenBank/DDBJ databases">
        <title>Genome analyses suggest a sexual origin of heterokaryosis in a supposedly ancient asexual fungus.</title>
        <authorList>
            <person name="Corradi N."/>
            <person name="Sedzielewska K."/>
            <person name="Noel J."/>
            <person name="Charron P."/>
            <person name="Farinelli L."/>
            <person name="Marton T."/>
            <person name="Kruger M."/>
            <person name="Pelin A."/>
            <person name="Brachmann A."/>
            <person name="Corradi N."/>
        </authorList>
    </citation>
    <scope>NUCLEOTIDE SEQUENCE [LARGE SCALE GENOMIC DNA]</scope>
    <source>
        <strain evidence="2 3">A1</strain>
    </source>
</reference>